<evidence type="ECO:0000313" key="2">
    <source>
        <dbReference type="EMBL" id="RDC56845.1"/>
    </source>
</evidence>
<dbReference type="EMBL" id="QPKV01000003">
    <property type="protein sequence ID" value="RDC56845.1"/>
    <property type="molecule type" value="Genomic_DNA"/>
</dbReference>
<reference evidence="2 3" key="1">
    <citation type="submission" date="2018-07" db="EMBL/GenBank/DDBJ databases">
        <title>Pedobacter sp. nov., isolated from soil.</title>
        <authorList>
            <person name="Zhou L.Y."/>
            <person name="Du Z.J."/>
        </authorList>
    </citation>
    <scope>NUCLEOTIDE SEQUENCE [LARGE SCALE GENOMIC DNA]</scope>
    <source>
        <strain evidence="2 3">JDX94</strain>
    </source>
</reference>
<sequence>MNSFQLKYHKSNVLIAALIGVPSIGALLMLMILFCLPINAPLWAITLLIFSFLLVMILALRWIIKNQVFVPCTVTINRQGLRFNIEKASLFYDKKNFFSAWENIASISEKFDDQNGGYYYQIRFRKSFIKVNLSAQINCEEEAELFFKELSCFQDILDLSKIEFPDNYNPVYI</sequence>
<feature type="transmembrane region" description="Helical" evidence="1">
    <location>
        <begin position="12"/>
        <end position="34"/>
    </location>
</feature>
<evidence type="ECO:0000256" key="1">
    <source>
        <dbReference type="SAM" id="Phobius"/>
    </source>
</evidence>
<dbReference type="Proteomes" id="UP000253961">
    <property type="component" value="Unassembled WGS sequence"/>
</dbReference>
<dbReference type="OrthoDB" id="765124at2"/>
<organism evidence="2 3">
    <name type="scientific">Pedobacter chinensis</name>
    <dbReference type="NCBI Taxonomy" id="2282421"/>
    <lineage>
        <taxon>Bacteria</taxon>
        <taxon>Pseudomonadati</taxon>
        <taxon>Bacteroidota</taxon>
        <taxon>Sphingobacteriia</taxon>
        <taxon>Sphingobacteriales</taxon>
        <taxon>Sphingobacteriaceae</taxon>
        <taxon>Pedobacter</taxon>
    </lineage>
</organism>
<feature type="transmembrane region" description="Helical" evidence="1">
    <location>
        <begin position="40"/>
        <end position="60"/>
    </location>
</feature>
<dbReference type="AlphaFoldDB" id="A0A369Q067"/>
<accession>A0A369Q067</accession>
<comment type="caution">
    <text evidence="2">The sequence shown here is derived from an EMBL/GenBank/DDBJ whole genome shotgun (WGS) entry which is preliminary data.</text>
</comment>
<evidence type="ECO:0000313" key="3">
    <source>
        <dbReference type="Proteomes" id="UP000253961"/>
    </source>
</evidence>
<keyword evidence="1" id="KW-0812">Transmembrane</keyword>
<gene>
    <name evidence="2" type="ORF">DU508_06485</name>
</gene>
<proteinExistence type="predicted"/>
<keyword evidence="3" id="KW-1185">Reference proteome</keyword>
<name>A0A369Q067_9SPHI</name>
<dbReference type="RefSeq" id="WP_115402031.1">
    <property type="nucleotide sequence ID" value="NZ_QPKV01000003.1"/>
</dbReference>
<keyword evidence="1" id="KW-1133">Transmembrane helix</keyword>
<keyword evidence="1" id="KW-0472">Membrane</keyword>
<protein>
    <submittedName>
        <fullName evidence="2">Uncharacterized protein</fullName>
    </submittedName>
</protein>